<name>A0AC34RDV1_9BILA</name>
<reference evidence="2" key="1">
    <citation type="submission" date="2022-11" db="UniProtKB">
        <authorList>
            <consortium name="WormBaseParasite"/>
        </authorList>
    </citation>
    <scope>IDENTIFICATION</scope>
</reference>
<evidence type="ECO:0000313" key="2">
    <source>
        <dbReference type="WBParaSite" id="JU765_v2.g5812.t1"/>
    </source>
</evidence>
<dbReference type="WBParaSite" id="JU765_v2.g5812.t1">
    <property type="protein sequence ID" value="JU765_v2.g5812.t1"/>
    <property type="gene ID" value="JU765_v2.g5812"/>
</dbReference>
<accession>A0AC34RDV1</accession>
<protein>
    <submittedName>
        <fullName evidence="2">Uncharacterized protein</fullName>
    </submittedName>
</protein>
<dbReference type="Proteomes" id="UP000887576">
    <property type="component" value="Unplaced"/>
</dbReference>
<proteinExistence type="predicted"/>
<sequence length="63" mass="7005">MSGHVQPPVAPQPGSGMIVAVVVPVLAFLILIPALLYLSWYCNTPEIIWKNCKRKTTKKKKKT</sequence>
<organism evidence="1 2">
    <name type="scientific">Panagrolaimus sp. JU765</name>
    <dbReference type="NCBI Taxonomy" id="591449"/>
    <lineage>
        <taxon>Eukaryota</taxon>
        <taxon>Metazoa</taxon>
        <taxon>Ecdysozoa</taxon>
        <taxon>Nematoda</taxon>
        <taxon>Chromadorea</taxon>
        <taxon>Rhabditida</taxon>
        <taxon>Tylenchina</taxon>
        <taxon>Panagrolaimomorpha</taxon>
        <taxon>Panagrolaimoidea</taxon>
        <taxon>Panagrolaimidae</taxon>
        <taxon>Panagrolaimus</taxon>
    </lineage>
</organism>
<evidence type="ECO:0000313" key="1">
    <source>
        <dbReference type="Proteomes" id="UP000887576"/>
    </source>
</evidence>